<dbReference type="eggNOG" id="COG5492">
    <property type="taxonomic scope" value="Bacteria"/>
</dbReference>
<dbReference type="SUPFAM" id="SSF48695">
    <property type="entry name" value="Multiheme cytochromes"/>
    <property type="match status" value="1"/>
</dbReference>
<proteinExistence type="predicted"/>
<dbReference type="HOGENOM" id="CLU_760243_0_0_5"/>
<dbReference type="AlphaFoldDB" id="A0A017HF60"/>
<dbReference type="Proteomes" id="UP000025047">
    <property type="component" value="Unassembled WGS sequence"/>
</dbReference>
<sequence>MTSVAASFPCFRQKPARDLDLHQGSPRSCRASSGHVVPEPWRDAMRHPAFLLPALLTGSLVPIWSQAQGTEPTPEEIVEDWMASGHADAMAEAFRHWDEEGEIPGACAACHSTTGFADYLASPMTTVGAIDHPVPTGELVECTSCHAPEAASLATVPFPSGAAVSLGSGMAVCAVCHQGRASGEAVETAVSDLDDDEVSDRLSFINVHYSAAAATLLGAEVGGGYEYPGQSYSGRFAHVPGFDDCAGCHGAHDTAIEIADCTSCHAGVTDSRAIRTTSADLDGDGDTAEGIASEIATLHEHLHMMIRLYAETIPDAAILYAPDSYPYFFTDLDDDGQASAEETMRDNRYANWTPRLLRAAYNYQFVAKDGGSHAHNPHYAAQLLIDSVNDLAAALPQAQGDAFSRP</sequence>
<organism evidence="1 2">
    <name type="scientific">Limimaricola hongkongensis DSM 17492</name>
    <dbReference type="NCBI Taxonomy" id="1122180"/>
    <lineage>
        <taxon>Bacteria</taxon>
        <taxon>Pseudomonadati</taxon>
        <taxon>Pseudomonadota</taxon>
        <taxon>Alphaproteobacteria</taxon>
        <taxon>Rhodobacterales</taxon>
        <taxon>Paracoccaceae</taxon>
        <taxon>Limimaricola</taxon>
    </lineage>
</organism>
<dbReference type="EMBL" id="APGJ01000004">
    <property type="protein sequence ID" value="EYD72798.1"/>
    <property type="molecule type" value="Genomic_DNA"/>
</dbReference>
<protein>
    <submittedName>
        <fullName evidence="1">Polyheme membrane-associated cytochrome c</fullName>
    </submittedName>
</protein>
<gene>
    <name evidence="1" type="ORF">Lokhon_01603</name>
</gene>
<name>A0A017HF60_9RHOB</name>
<reference evidence="1 2" key="1">
    <citation type="submission" date="2013-03" db="EMBL/GenBank/DDBJ databases">
        <authorList>
            <person name="Fiebig A."/>
            <person name="Goeker M."/>
            <person name="Klenk H.-P.P."/>
        </authorList>
    </citation>
    <scope>NUCLEOTIDE SEQUENCE [LARGE SCALE GENOMIC DNA]</scope>
    <source>
        <strain evidence="1 2">DSM 17492</strain>
    </source>
</reference>
<evidence type="ECO:0000313" key="2">
    <source>
        <dbReference type="Proteomes" id="UP000025047"/>
    </source>
</evidence>
<accession>A0A017HF60</accession>
<dbReference type="Gene3D" id="1.10.1130.10">
    <property type="entry name" value="Flavocytochrome C3, Chain A"/>
    <property type="match status" value="1"/>
</dbReference>
<comment type="caution">
    <text evidence="1">The sequence shown here is derived from an EMBL/GenBank/DDBJ whole genome shotgun (WGS) entry which is preliminary data.</text>
</comment>
<dbReference type="STRING" id="1122180.Lokhon_01603"/>
<dbReference type="InterPro" id="IPR036280">
    <property type="entry name" value="Multihaem_cyt_sf"/>
</dbReference>
<evidence type="ECO:0000313" key="1">
    <source>
        <dbReference type="EMBL" id="EYD72798.1"/>
    </source>
</evidence>
<dbReference type="PATRIC" id="fig|1122180.6.peg.1580"/>
<keyword evidence="2" id="KW-1185">Reference proteome</keyword>